<keyword evidence="1" id="KW-1133">Transmembrane helix</keyword>
<dbReference type="FunFam" id="3.40.720.10:FF:000017">
    <property type="entry name" value="Predicted protein"/>
    <property type="match status" value="2"/>
</dbReference>
<feature type="transmembrane region" description="Helical" evidence="1">
    <location>
        <begin position="644"/>
        <end position="662"/>
    </location>
</feature>
<dbReference type="EMBL" id="CH940649">
    <property type="protein sequence ID" value="EDW63238.2"/>
    <property type="molecule type" value="Genomic_DNA"/>
</dbReference>
<dbReference type="Proteomes" id="UP000008792">
    <property type="component" value="Unassembled WGS sequence"/>
</dbReference>
<dbReference type="GO" id="GO:0005615">
    <property type="term" value="C:extracellular space"/>
    <property type="evidence" value="ECO:0007669"/>
    <property type="project" value="TreeGrafter"/>
</dbReference>
<dbReference type="PANTHER" id="PTHR10974:SF9">
    <property type="entry name" value="DUF229 DOMAIN CONTAINING PROTEIN-RELATED"/>
    <property type="match status" value="1"/>
</dbReference>
<dbReference type="Gene3D" id="3.40.720.10">
    <property type="entry name" value="Alkaline Phosphatase, subunit A"/>
    <property type="match status" value="2"/>
</dbReference>
<dbReference type="OrthoDB" id="413313at2759"/>
<sequence>MKFTMRKEANKAPTRIKDFCVFDHKCKIPRVDPFSKEVMSIFKTPKFKECTNQPDLLTVRFDRQKRQYIVHVNELVSMKILPNLKSDFSCAYFEIMRGPNDSLTWNFGPRYFEQDWAVPHHIQGIIVECFEYRNRSRIIQRNAFSFIQYQTDRDEKRDEARSRTHPSVIMLGIDSMSQMNFQRTMPRTAQFVRQPGWYEMLGFNKIGDNTLPNMLALLTGLTSRQWRSKCDVQKPGCFDSFTYLWNNFRNAGYLTAYAEDTPSIDTFHYILPGFIRQPVDYYLRPFLMVIQQLLVTVQHYGYDYCLGRRQSFRYVFDYCLQLIQRFVDETPKPVFGIFWSNSFSHDDFSGAASVDKDFVRYLELFKKHRLFEKAIVILFSDHGQRQGHLMELSSSFLEERLPMLHIYLPPWYRQQYPEVAHALDVNRRRLSSTVDLHLTVKNFLQQADPGLLLESPCLKCQSLLQILPVNRSCEDASIPEHWCTCDSYTQVPCSHLLNYWARIVVYRINMYLSRNNYEKKCYRLKLAKLQRAERKQNFDENGNDVMPSNRLQTYRIKFTTQPNGGLFRATFLTDWEGKVQVREEFITRLNSYRNESFCVSDRTAKMFCACLKARLKSLYDVIDINDRGTPISFKGMPRRKTMILIRKYLIIFFGVLLIFIWLSHRDKKDDPKNSFESFPPVSKEMTPGWLKADFIAREKQLREMVQRGKMAARIAANQQETKTESPDDNVAEDVLNNFEFERSPRKETKPSRYFVNSTKCKMPYADPFSREVMEVYNPTKLKVCTNTSDLFSLNYNRDTNQYNLHVNREVMRKLNLRVASYRCNYREVTGSFKENQEHDSQVHRPVYFDQQCTLPQHVRGIIAECHDASNATRILQRDAFALVHANKKSARIETHPLERQPSVIILGLDSMSRMNFQRTMPETAKFVRQEGWFEMEGYNKIEDSTLLNLMPVLTGHKLNELSNVCDMHSEGCLDQLPLIWKDYKSAGYATALGEDTIDEGLFEMGFPGFIQKPVDYYLRPFLIGISRSMNIYQRFGYQYCIGRRLSISYVNDFCLQFTSRFAEELDQPMFGFFWSCTFTHDFYFAASSLDGKFVDYLYHLKQHKLFEKSIVILMSDHGARFGDLLELSDHFLEERLPMLHIYLPPWFRNTYPNYAEALYMNRNRLSSNFDLHNTLRHILRLNASTRADLPPLASCPSSQSLLHPLPEERSCEDACIGEHWCTCNEFIKQPLNGDMYLIGKQIVYHINRWMLVHNHNHLCQRILLQDMEYAEKKVLFEENGKETMYGSIVTYRLRFRTYPEVGKFQTTIRYNRELKTIEDLHVPDISRLNSYRKYAECIDDKIAKKFCFCYPKAKLDGFMDNWKNMKLTTLATL</sequence>
<dbReference type="InterPro" id="IPR017850">
    <property type="entry name" value="Alkaline_phosphatase_core_sf"/>
</dbReference>
<dbReference type="InParanoid" id="B4LUY9"/>
<dbReference type="CDD" id="cd16021">
    <property type="entry name" value="ALP_like"/>
    <property type="match status" value="2"/>
</dbReference>
<keyword evidence="1" id="KW-0812">Transmembrane</keyword>
<dbReference type="eggNOG" id="ENOG502QRYZ">
    <property type="taxonomic scope" value="Eukaryota"/>
</dbReference>
<accession>B4LUY9</accession>
<keyword evidence="1" id="KW-0472">Membrane</keyword>
<protein>
    <submittedName>
        <fullName evidence="2">Uncharacterized protein</fullName>
    </submittedName>
</protein>
<name>B4LUY9_DROVI</name>
<dbReference type="SUPFAM" id="SSF53649">
    <property type="entry name" value="Alkaline phosphatase-like"/>
    <property type="match status" value="2"/>
</dbReference>
<organism evidence="2 3">
    <name type="scientific">Drosophila virilis</name>
    <name type="common">Fruit fly</name>
    <dbReference type="NCBI Taxonomy" id="7244"/>
    <lineage>
        <taxon>Eukaryota</taxon>
        <taxon>Metazoa</taxon>
        <taxon>Ecdysozoa</taxon>
        <taxon>Arthropoda</taxon>
        <taxon>Hexapoda</taxon>
        <taxon>Insecta</taxon>
        <taxon>Pterygota</taxon>
        <taxon>Neoptera</taxon>
        <taxon>Endopterygota</taxon>
        <taxon>Diptera</taxon>
        <taxon>Brachycera</taxon>
        <taxon>Muscomorpha</taxon>
        <taxon>Ephydroidea</taxon>
        <taxon>Drosophilidae</taxon>
        <taxon>Drosophila</taxon>
    </lineage>
</organism>
<reference evidence="2 3" key="1">
    <citation type="journal article" date="2007" name="Nature">
        <title>Evolution of genes and genomes on the Drosophila phylogeny.</title>
        <authorList>
            <consortium name="Drosophila 12 Genomes Consortium"/>
            <person name="Clark A.G."/>
            <person name="Eisen M.B."/>
            <person name="Smith D.R."/>
            <person name="Bergman C.M."/>
            <person name="Oliver B."/>
            <person name="Markow T.A."/>
            <person name="Kaufman T.C."/>
            <person name="Kellis M."/>
            <person name="Gelbart W."/>
            <person name="Iyer V.N."/>
            <person name="Pollard D.A."/>
            <person name="Sackton T.B."/>
            <person name="Larracuente A.M."/>
            <person name="Singh N.D."/>
            <person name="Abad J.P."/>
            <person name="Abt D.N."/>
            <person name="Adryan B."/>
            <person name="Aguade M."/>
            <person name="Akashi H."/>
            <person name="Anderson W.W."/>
            <person name="Aquadro C.F."/>
            <person name="Ardell D.H."/>
            <person name="Arguello R."/>
            <person name="Artieri C.G."/>
            <person name="Barbash D.A."/>
            <person name="Barker D."/>
            <person name="Barsanti P."/>
            <person name="Batterham P."/>
            <person name="Batzoglou S."/>
            <person name="Begun D."/>
            <person name="Bhutkar A."/>
            <person name="Blanco E."/>
            <person name="Bosak S.A."/>
            <person name="Bradley R.K."/>
            <person name="Brand A.D."/>
            <person name="Brent M.R."/>
            <person name="Brooks A.N."/>
            <person name="Brown R.H."/>
            <person name="Butlin R.K."/>
            <person name="Caggese C."/>
            <person name="Calvi B.R."/>
            <person name="Bernardo de Carvalho A."/>
            <person name="Caspi A."/>
            <person name="Castrezana S."/>
            <person name="Celniker S.E."/>
            <person name="Chang J.L."/>
            <person name="Chapple C."/>
            <person name="Chatterji S."/>
            <person name="Chinwalla A."/>
            <person name="Civetta A."/>
            <person name="Clifton S.W."/>
            <person name="Comeron J.M."/>
            <person name="Costello J.C."/>
            <person name="Coyne J.A."/>
            <person name="Daub J."/>
            <person name="David R.G."/>
            <person name="Delcher A.L."/>
            <person name="Delehaunty K."/>
            <person name="Do C.B."/>
            <person name="Ebling H."/>
            <person name="Edwards K."/>
            <person name="Eickbush T."/>
            <person name="Evans J.D."/>
            <person name="Filipski A."/>
            <person name="Findeiss S."/>
            <person name="Freyhult E."/>
            <person name="Fulton L."/>
            <person name="Fulton R."/>
            <person name="Garcia A.C."/>
            <person name="Gardiner A."/>
            <person name="Garfield D.A."/>
            <person name="Garvin B.E."/>
            <person name="Gibson G."/>
            <person name="Gilbert D."/>
            <person name="Gnerre S."/>
            <person name="Godfrey J."/>
            <person name="Good R."/>
            <person name="Gotea V."/>
            <person name="Gravely B."/>
            <person name="Greenberg A.J."/>
            <person name="Griffiths-Jones S."/>
            <person name="Gross S."/>
            <person name="Guigo R."/>
            <person name="Gustafson E.A."/>
            <person name="Haerty W."/>
            <person name="Hahn M.W."/>
            <person name="Halligan D.L."/>
            <person name="Halpern A.L."/>
            <person name="Halter G.M."/>
            <person name="Han M.V."/>
            <person name="Heger A."/>
            <person name="Hillier L."/>
            <person name="Hinrichs A.S."/>
            <person name="Holmes I."/>
            <person name="Hoskins R.A."/>
            <person name="Hubisz M.J."/>
            <person name="Hultmark D."/>
            <person name="Huntley M.A."/>
            <person name="Jaffe D.B."/>
            <person name="Jagadeeshan S."/>
            <person name="Jeck W.R."/>
            <person name="Johnson J."/>
            <person name="Jones C.D."/>
            <person name="Jordan W.C."/>
            <person name="Karpen G.H."/>
            <person name="Kataoka E."/>
            <person name="Keightley P.D."/>
            <person name="Kheradpour P."/>
            <person name="Kirkness E.F."/>
            <person name="Koerich L.B."/>
            <person name="Kristiansen K."/>
            <person name="Kudrna D."/>
            <person name="Kulathinal R.J."/>
            <person name="Kumar S."/>
            <person name="Kwok R."/>
            <person name="Lander E."/>
            <person name="Langley C.H."/>
            <person name="Lapoint R."/>
            <person name="Lazzaro B.P."/>
            <person name="Lee S.J."/>
            <person name="Levesque L."/>
            <person name="Li R."/>
            <person name="Lin C.F."/>
            <person name="Lin M.F."/>
            <person name="Lindblad-Toh K."/>
            <person name="Llopart A."/>
            <person name="Long M."/>
            <person name="Low L."/>
            <person name="Lozovsky E."/>
            <person name="Lu J."/>
            <person name="Luo M."/>
            <person name="Machado C.A."/>
            <person name="Makalowski W."/>
            <person name="Marzo M."/>
            <person name="Matsuda M."/>
            <person name="Matzkin L."/>
            <person name="McAllister B."/>
            <person name="McBride C.S."/>
            <person name="McKernan B."/>
            <person name="McKernan K."/>
            <person name="Mendez-Lago M."/>
            <person name="Minx P."/>
            <person name="Mollenhauer M.U."/>
            <person name="Montooth K."/>
            <person name="Mount S.M."/>
            <person name="Mu X."/>
            <person name="Myers E."/>
            <person name="Negre B."/>
            <person name="Newfeld S."/>
            <person name="Nielsen R."/>
            <person name="Noor M.A."/>
            <person name="O'Grady P."/>
            <person name="Pachter L."/>
            <person name="Papaceit M."/>
            <person name="Parisi M.J."/>
            <person name="Parisi M."/>
            <person name="Parts L."/>
            <person name="Pedersen J.S."/>
            <person name="Pesole G."/>
            <person name="Phillippy A.M."/>
            <person name="Ponting C.P."/>
            <person name="Pop M."/>
            <person name="Porcelli D."/>
            <person name="Powell J.R."/>
            <person name="Prohaska S."/>
            <person name="Pruitt K."/>
            <person name="Puig M."/>
            <person name="Quesneville H."/>
            <person name="Ram K.R."/>
            <person name="Rand D."/>
            <person name="Rasmussen M.D."/>
            <person name="Reed L.K."/>
            <person name="Reenan R."/>
            <person name="Reily A."/>
            <person name="Remington K.A."/>
            <person name="Rieger T.T."/>
            <person name="Ritchie M.G."/>
            <person name="Robin C."/>
            <person name="Rogers Y.H."/>
            <person name="Rohde C."/>
            <person name="Rozas J."/>
            <person name="Rubenfield M.J."/>
            <person name="Ruiz A."/>
            <person name="Russo S."/>
            <person name="Salzberg S.L."/>
            <person name="Sanchez-Gracia A."/>
            <person name="Saranga D.J."/>
            <person name="Sato H."/>
            <person name="Schaeffer S.W."/>
            <person name="Schatz M.C."/>
            <person name="Schlenke T."/>
            <person name="Schwartz R."/>
            <person name="Segarra C."/>
            <person name="Singh R.S."/>
            <person name="Sirot L."/>
            <person name="Sirota M."/>
            <person name="Sisneros N.B."/>
            <person name="Smith C.D."/>
            <person name="Smith T.F."/>
            <person name="Spieth J."/>
            <person name="Stage D.E."/>
            <person name="Stark A."/>
            <person name="Stephan W."/>
            <person name="Strausberg R.L."/>
            <person name="Strempel S."/>
            <person name="Sturgill D."/>
            <person name="Sutton G."/>
            <person name="Sutton G.G."/>
            <person name="Tao W."/>
            <person name="Teichmann S."/>
            <person name="Tobari Y.N."/>
            <person name="Tomimura Y."/>
            <person name="Tsolas J.M."/>
            <person name="Valente V.L."/>
            <person name="Venter E."/>
            <person name="Venter J.C."/>
            <person name="Vicario S."/>
            <person name="Vieira F.G."/>
            <person name="Vilella A.J."/>
            <person name="Villasante A."/>
            <person name="Walenz B."/>
            <person name="Wang J."/>
            <person name="Wasserman M."/>
            <person name="Watts T."/>
            <person name="Wilson D."/>
            <person name="Wilson R.K."/>
            <person name="Wing R.A."/>
            <person name="Wolfner M.F."/>
            <person name="Wong A."/>
            <person name="Wong G.K."/>
            <person name="Wu C.I."/>
            <person name="Wu G."/>
            <person name="Yamamoto D."/>
            <person name="Yang H.P."/>
            <person name="Yang S.P."/>
            <person name="Yorke J.A."/>
            <person name="Yoshida K."/>
            <person name="Zdobnov E."/>
            <person name="Zhang P."/>
            <person name="Zhang Y."/>
            <person name="Zimin A.V."/>
            <person name="Baldwin J."/>
            <person name="Abdouelleil A."/>
            <person name="Abdulkadir J."/>
            <person name="Abebe A."/>
            <person name="Abera B."/>
            <person name="Abreu J."/>
            <person name="Acer S.C."/>
            <person name="Aftuck L."/>
            <person name="Alexander A."/>
            <person name="An P."/>
            <person name="Anderson E."/>
            <person name="Anderson S."/>
            <person name="Arachi H."/>
            <person name="Azer M."/>
            <person name="Bachantsang P."/>
            <person name="Barry A."/>
            <person name="Bayul T."/>
            <person name="Berlin A."/>
            <person name="Bessette D."/>
            <person name="Bloom T."/>
            <person name="Blye J."/>
            <person name="Boguslavskiy L."/>
            <person name="Bonnet C."/>
            <person name="Boukhgalter B."/>
            <person name="Bourzgui I."/>
            <person name="Brown A."/>
            <person name="Cahill P."/>
            <person name="Channer S."/>
            <person name="Cheshatsang Y."/>
            <person name="Chuda L."/>
            <person name="Citroen M."/>
            <person name="Collymore A."/>
            <person name="Cooke P."/>
            <person name="Costello M."/>
            <person name="D'Aco K."/>
            <person name="Daza R."/>
            <person name="De Haan G."/>
            <person name="DeGray S."/>
            <person name="DeMaso C."/>
            <person name="Dhargay N."/>
            <person name="Dooley K."/>
            <person name="Dooley E."/>
            <person name="Doricent M."/>
            <person name="Dorje P."/>
            <person name="Dorjee K."/>
            <person name="Dupes A."/>
            <person name="Elong R."/>
            <person name="Falk J."/>
            <person name="Farina A."/>
            <person name="Faro S."/>
            <person name="Ferguson D."/>
            <person name="Fisher S."/>
            <person name="Foley C.D."/>
            <person name="Franke A."/>
            <person name="Friedrich D."/>
            <person name="Gadbois L."/>
            <person name="Gearin G."/>
            <person name="Gearin C.R."/>
            <person name="Giannoukos G."/>
            <person name="Goode T."/>
            <person name="Graham J."/>
            <person name="Grandbois E."/>
            <person name="Grewal S."/>
            <person name="Gyaltsen K."/>
            <person name="Hafez N."/>
            <person name="Hagos B."/>
            <person name="Hall J."/>
            <person name="Henson C."/>
            <person name="Hollinger A."/>
            <person name="Honan T."/>
            <person name="Huard M.D."/>
            <person name="Hughes L."/>
            <person name="Hurhula B."/>
            <person name="Husby M.E."/>
            <person name="Kamat A."/>
            <person name="Kanga B."/>
            <person name="Kashin S."/>
            <person name="Khazanovich D."/>
            <person name="Kisner P."/>
            <person name="Lance K."/>
            <person name="Lara M."/>
            <person name="Lee W."/>
            <person name="Lennon N."/>
            <person name="Letendre F."/>
            <person name="LeVine R."/>
            <person name="Lipovsky A."/>
            <person name="Liu X."/>
            <person name="Liu J."/>
            <person name="Liu S."/>
            <person name="Lokyitsang T."/>
            <person name="Lokyitsang Y."/>
            <person name="Lubonja R."/>
            <person name="Lui A."/>
            <person name="MacDonald P."/>
            <person name="Magnisalis V."/>
            <person name="Maru K."/>
            <person name="Matthews C."/>
            <person name="McCusker W."/>
            <person name="McDonough S."/>
            <person name="Mehta T."/>
            <person name="Meldrim J."/>
            <person name="Meneus L."/>
            <person name="Mihai O."/>
            <person name="Mihalev A."/>
            <person name="Mihova T."/>
            <person name="Mittelman R."/>
            <person name="Mlenga V."/>
            <person name="Montmayeur A."/>
            <person name="Mulrain L."/>
            <person name="Navidi A."/>
            <person name="Naylor J."/>
            <person name="Negash T."/>
            <person name="Nguyen T."/>
            <person name="Nguyen N."/>
            <person name="Nicol R."/>
            <person name="Norbu C."/>
            <person name="Norbu N."/>
            <person name="Novod N."/>
            <person name="O'Neill B."/>
            <person name="Osman S."/>
            <person name="Markiewicz E."/>
            <person name="Oyono O.L."/>
            <person name="Patti C."/>
            <person name="Phunkhang P."/>
            <person name="Pierre F."/>
            <person name="Priest M."/>
            <person name="Raghuraman S."/>
            <person name="Rege F."/>
            <person name="Reyes R."/>
            <person name="Rise C."/>
            <person name="Rogov P."/>
            <person name="Ross K."/>
            <person name="Ryan E."/>
            <person name="Settipalli S."/>
            <person name="Shea T."/>
            <person name="Sherpa N."/>
            <person name="Shi L."/>
            <person name="Shih D."/>
            <person name="Sparrow T."/>
            <person name="Spaulding J."/>
            <person name="Stalker J."/>
            <person name="Stange-Thomann N."/>
            <person name="Stavropoulos S."/>
            <person name="Stone C."/>
            <person name="Strader C."/>
            <person name="Tesfaye S."/>
            <person name="Thomson T."/>
            <person name="Thoulutsang Y."/>
            <person name="Thoulutsang D."/>
            <person name="Topham K."/>
            <person name="Topping I."/>
            <person name="Tsamla T."/>
            <person name="Vassiliev H."/>
            <person name="Vo A."/>
            <person name="Wangchuk T."/>
            <person name="Wangdi T."/>
            <person name="Weiand M."/>
            <person name="Wilkinson J."/>
            <person name="Wilson A."/>
            <person name="Yadav S."/>
            <person name="Young G."/>
            <person name="Yu Q."/>
            <person name="Zembek L."/>
            <person name="Zhong D."/>
            <person name="Zimmer A."/>
            <person name="Zwirko Z."/>
            <person name="Jaffe D.B."/>
            <person name="Alvarez P."/>
            <person name="Brockman W."/>
            <person name="Butler J."/>
            <person name="Chin C."/>
            <person name="Gnerre S."/>
            <person name="Grabherr M."/>
            <person name="Kleber M."/>
            <person name="Mauceli E."/>
            <person name="MacCallum I."/>
        </authorList>
    </citation>
    <scope>NUCLEOTIDE SEQUENCE [LARGE SCALE GENOMIC DNA]</scope>
    <source>
        <strain evidence="3">Tucson 15010-1051.87</strain>
    </source>
</reference>
<dbReference type="PANTHER" id="PTHR10974">
    <property type="entry name" value="FI08016P-RELATED"/>
    <property type="match status" value="1"/>
</dbReference>
<gene>
    <name evidence="2" type="primary">Dvir\GJ14318</name>
    <name evidence="2" type="ORF">Dvir_GJ14318</name>
</gene>
<dbReference type="HOGENOM" id="CLU_018076_2_0_1"/>
<dbReference type="InterPro" id="IPR004245">
    <property type="entry name" value="DUF229"/>
</dbReference>
<evidence type="ECO:0000256" key="1">
    <source>
        <dbReference type="SAM" id="Phobius"/>
    </source>
</evidence>
<proteinExistence type="predicted"/>
<evidence type="ECO:0000313" key="3">
    <source>
        <dbReference type="Proteomes" id="UP000008792"/>
    </source>
</evidence>
<keyword evidence="3" id="KW-1185">Reference proteome</keyword>
<evidence type="ECO:0000313" key="2">
    <source>
        <dbReference type="EMBL" id="EDW63238.2"/>
    </source>
</evidence>
<dbReference type="Pfam" id="PF02995">
    <property type="entry name" value="DUF229"/>
    <property type="match status" value="2"/>
</dbReference>